<dbReference type="EMBL" id="FNDJ01000058">
    <property type="protein sequence ID" value="SDM81966.1"/>
    <property type="molecule type" value="Genomic_DNA"/>
</dbReference>
<protein>
    <submittedName>
        <fullName evidence="1">Uncharacterized protein</fullName>
    </submittedName>
</protein>
<sequence length="232" mass="25136">MADGPVAHLTLIAHGPDLQAFELTEVPVDTLVRDVAQAVMEQYPGVAPRPCVTDFQEADGTRRRLDPEATLEESGVTSAGTIMVSAEATAGGLDVSMMVDLATFLGTAVASGVAGNAAYDFLKAQISRMRAKRVRRLTKREAIQVAHACVCIQRGLPRDQVRLTGARRGALHKREGDRRPPRTWALDFEFGGRTDTVHVFLDRSEPGAEAIKIWNLEAELSALRRPADPPAT</sequence>
<evidence type="ECO:0000313" key="2">
    <source>
        <dbReference type="Proteomes" id="UP000199202"/>
    </source>
</evidence>
<accession>A0A1G9WCP7</accession>
<dbReference type="Proteomes" id="UP000199202">
    <property type="component" value="Unassembled WGS sequence"/>
</dbReference>
<dbReference type="STRING" id="633440.SAMN05421869_1583"/>
<keyword evidence="2" id="KW-1185">Reference proteome</keyword>
<reference evidence="1 2" key="1">
    <citation type="submission" date="2016-10" db="EMBL/GenBank/DDBJ databases">
        <authorList>
            <person name="de Groot N.N."/>
        </authorList>
    </citation>
    <scope>NUCLEOTIDE SEQUENCE [LARGE SCALE GENOMIC DNA]</scope>
    <source>
        <strain evidence="1 2">CGMCC 4.6533</strain>
    </source>
</reference>
<gene>
    <name evidence="1" type="ORF">SAMN05421869_1583</name>
</gene>
<evidence type="ECO:0000313" key="1">
    <source>
        <dbReference type="EMBL" id="SDM81966.1"/>
    </source>
</evidence>
<organism evidence="1 2">
    <name type="scientific">Nonomuraea jiangxiensis</name>
    <dbReference type="NCBI Taxonomy" id="633440"/>
    <lineage>
        <taxon>Bacteria</taxon>
        <taxon>Bacillati</taxon>
        <taxon>Actinomycetota</taxon>
        <taxon>Actinomycetes</taxon>
        <taxon>Streptosporangiales</taxon>
        <taxon>Streptosporangiaceae</taxon>
        <taxon>Nonomuraea</taxon>
    </lineage>
</organism>
<name>A0A1G9WCP7_9ACTN</name>
<dbReference type="RefSeq" id="WP_090947327.1">
    <property type="nucleotide sequence ID" value="NZ_FNDJ01000058.1"/>
</dbReference>
<proteinExistence type="predicted"/>
<dbReference type="AlphaFoldDB" id="A0A1G9WCP7"/>